<evidence type="ECO:0000313" key="3">
    <source>
        <dbReference type="Proteomes" id="UP000785679"/>
    </source>
</evidence>
<gene>
    <name evidence="2" type="ORF">FGO68_gene2225</name>
</gene>
<comment type="caution">
    <text evidence="2">The sequence shown here is derived from an EMBL/GenBank/DDBJ whole genome shotgun (WGS) entry which is preliminary data.</text>
</comment>
<name>A0A8J8T8L2_HALGN</name>
<organism evidence="2 3">
    <name type="scientific">Halteria grandinella</name>
    <dbReference type="NCBI Taxonomy" id="5974"/>
    <lineage>
        <taxon>Eukaryota</taxon>
        <taxon>Sar</taxon>
        <taxon>Alveolata</taxon>
        <taxon>Ciliophora</taxon>
        <taxon>Intramacronucleata</taxon>
        <taxon>Spirotrichea</taxon>
        <taxon>Stichotrichia</taxon>
        <taxon>Sporadotrichida</taxon>
        <taxon>Halteriidae</taxon>
        <taxon>Halteria</taxon>
    </lineage>
</organism>
<feature type="region of interest" description="Disordered" evidence="1">
    <location>
        <begin position="39"/>
        <end position="71"/>
    </location>
</feature>
<evidence type="ECO:0000313" key="2">
    <source>
        <dbReference type="EMBL" id="TNV85338.1"/>
    </source>
</evidence>
<dbReference type="EMBL" id="RRYP01001913">
    <property type="protein sequence ID" value="TNV85338.1"/>
    <property type="molecule type" value="Genomic_DNA"/>
</dbReference>
<sequence length="71" mass="8162">MRENPSKESVHYVYVCAKQEGADEQSAQYWAAVEAQIRKEEVDDENIMDDSYDEEEEEQAEGTESAQKEGQ</sequence>
<proteinExistence type="predicted"/>
<feature type="compositionally biased region" description="Acidic residues" evidence="1">
    <location>
        <begin position="42"/>
        <end position="61"/>
    </location>
</feature>
<keyword evidence="3" id="KW-1185">Reference proteome</keyword>
<evidence type="ECO:0000256" key="1">
    <source>
        <dbReference type="SAM" id="MobiDB-lite"/>
    </source>
</evidence>
<protein>
    <submittedName>
        <fullName evidence="2">Uncharacterized protein</fullName>
    </submittedName>
</protein>
<dbReference type="Proteomes" id="UP000785679">
    <property type="component" value="Unassembled WGS sequence"/>
</dbReference>
<accession>A0A8J8T8L2</accession>
<reference evidence="2" key="1">
    <citation type="submission" date="2019-06" db="EMBL/GenBank/DDBJ databases">
        <authorList>
            <person name="Zheng W."/>
        </authorList>
    </citation>
    <scope>NUCLEOTIDE SEQUENCE</scope>
    <source>
        <strain evidence="2">QDHG01</strain>
    </source>
</reference>
<dbReference type="AlphaFoldDB" id="A0A8J8T8L2"/>